<evidence type="ECO:0000259" key="11">
    <source>
        <dbReference type="Pfam" id="PF01494"/>
    </source>
</evidence>
<keyword evidence="7 9" id="KW-0503">Monooxygenase</keyword>
<dbReference type="GO" id="GO:0005741">
    <property type="term" value="C:mitochondrial outer membrane"/>
    <property type="evidence" value="ECO:0007669"/>
    <property type="project" value="TreeGrafter"/>
</dbReference>
<evidence type="ECO:0000256" key="3">
    <source>
        <dbReference type="ARBA" id="ARBA00022642"/>
    </source>
</evidence>
<dbReference type="GO" id="GO:0070189">
    <property type="term" value="P:kynurenine metabolic process"/>
    <property type="evidence" value="ECO:0007669"/>
    <property type="project" value="TreeGrafter"/>
</dbReference>
<dbReference type="InterPro" id="IPR027545">
    <property type="entry name" value="Kynurenine_monooxygenase"/>
</dbReference>
<dbReference type="SUPFAM" id="SSF51905">
    <property type="entry name" value="FAD/NAD(P)-binding domain"/>
    <property type="match status" value="1"/>
</dbReference>
<keyword evidence="9 10" id="KW-0472">Membrane</keyword>
<evidence type="ECO:0000313" key="12">
    <source>
        <dbReference type="EMBL" id="CAG9772999.1"/>
    </source>
</evidence>
<dbReference type="GO" id="GO:0006569">
    <property type="term" value="P:L-tryptophan catabolic process"/>
    <property type="evidence" value="ECO:0007669"/>
    <property type="project" value="UniProtKB-UniRule"/>
</dbReference>
<evidence type="ECO:0000256" key="6">
    <source>
        <dbReference type="ARBA" id="ARBA00023002"/>
    </source>
</evidence>
<evidence type="ECO:0000256" key="7">
    <source>
        <dbReference type="ARBA" id="ARBA00023033"/>
    </source>
</evidence>
<keyword evidence="10" id="KW-0812">Transmembrane</keyword>
<dbReference type="AlphaFoldDB" id="A0A9N9MWN7"/>
<comment type="function">
    <text evidence="9">Catalyzes the hydroxylation of L-kynurenine (L-Kyn) to form 3-hydroxy-L-kynurenine (L-3OHKyn). Required for synthesis of quinolinic acid.</text>
</comment>
<dbReference type="Pfam" id="PF01494">
    <property type="entry name" value="FAD_binding_3"/>
    <property type="match status" value="1"/>
</dbReference>
<keyword evidence="9" id="KW-0496">Mitochondrion</keyword>
<keyword evidence="3 9" id="KW-0662">Pyridine nucleotide biosynthesis</keyword>
<dbReference type="GO" id="GO:0043420">
    <property type="term" value="P:anthranilate metabolic process"/>
    <property type="evidence" value="ECO:0007669"/>
    <property type="project" value="UniProtKB-UniRule"/>
</dbReference>
<organism evidence="12 13">
    <name type="scientific">Ceutorhynchus assimilis</name>
    <name type="common">cabbage seed weevil</name>
    <dbReference type="NCBI Taxonomy" id="467358"/>
    <lineage>
        <taxon>Eukaryota</taxon>
        <taxon>Metazoa</taxon>
        <taxon>Ecdysozoa</taxon>
        <taxon>Arthropoda</taxon>
        <taxon>Hexapoda</taxon>
        <taxon>Insecta</taxon>
        <taxon>Pterygota</taxon>
        <taxon>Neoptera</taxon>
        <taxon>Endopterygota</taxon>
        <taxon>Coleoptera</taxon>
        <taxon>Polyphaga</taxon>
        <taxon>Cucujiformia</taxon>
        <taxon>Curculionidae</taxon>
        <taxon>Ceutorhynchinae</taxon>
        <taxon>Ceutorhynchus</taxon>
    </lineage>
</organism>
<dbReference type="EC" id="1.14.13.9" evidence="9"/>
<comment type="catalytic activity">
    <reaction evidence="8 9">
        <text>L-kynurenine + NADPH + O2 + H(+) = 3-hydroxy-L-kynurenine + NADP(+) + H2O</text>
        <dbReference type="Rhea" id="RHEA:20545"/>
        <dbReference type="ChEBI" id="CHEBI:15377"/>
        <dbReference type="ChEBI" id="CHEBI:15378"/>
        <dbReference type="ChEBI" id="CHEBI:15379"/>
        <dbReference type="ChEBI" id="CHEBI:57783"/>
        <dbReference type="ChEBI" id="CHEBI:57959"/>
        <dbReference type="ChEBI" id="CHEBI:58125"/>
        <dbReference type="ChEBI" id="CHEBI:58349"/>
        <dbReference type="EC" id="1.14.13.9"/>
    </reaction>
</comment>
<evidence type="ECO:0000256" key="9">
    <source>
        <dbReference type="HAMAP-Rule" id="MF_03018"/>
    </source>
</evidence>
<dbReference type="FunFam" id="3.50.50.60:FF:000185">
    <property type="entry name" value="Kynurenine 3-monooxygenase"/>
    <property type="match status" value="1"/>
</dbReference>
<dbReference type="EMBL" id="OU892284">
    <property type="protein sequence ID" value="CAG9772999.1"/>
    <property type="molecule type" value="Genomic_DNA"/>
</dbReference>
<evidence type="ECO:0000256" key="10">
    <source>
        <dbReference type="SAM" id="Phobius"/>
    </source>
</evidence>
<evidence type="ECO:0000256" key="8">
    <source>
        <dbReference type="ARBA" id="ARBA00047818"/>
    </source>
</evidence>
<dbReference type="GO" id="GO:0071949">
    <property type="term" value="F:FAD binding"/>
    <property type="evidence" value="ECO:0007669"/>
    <property type="project" value="InterPro"/>
</dbReference>
<comment type="cofactor">
    <cofactor evidence="1 9">
        <name>FAD</name>
        <dbReference type="ChEBI" id="CHEBI:57692"/>
    </cofactor>
</comment>
<dbReference type="GO" id="GO:0004502">
    <property type="term" value="F:kynurenine 3-monooxygenase activity"/>
    <property type="evidence" value="ECO:0007669"/>
    <property type="project" value="UniProtKB-UniRule"/>
</dbReference>
<dbReference type="OrthoDB" id="10053569at2759"/>
<reference evidence="12" key="1">
    <citation type="submission" date="2022-01" db="EMBL/GenBank/DDBJ databases">
        <authorList>
            <person name="King R."/>
        </authorList>
    </citation>
    <scope>NUCLEOTIDE SEQUENCE</scope>
</reference>
<evidence type="ECO:0000256" key="2">
    <source>
        <dbReference type="ARBA" id="ARBA00022630"/>
    </source>
</evidence>
<dbReference type="InterPro" id="IPR002938">
    <property type="entry name" value="FAD-bd"/>
</dbReference>
<dbReference type="GO" id="GO:0034354">
    <property type="term" value="P:'de novo' NAD+ biosynthetic process from L-tryptophan"/>
    <property type="evidence" value="ECO:0007669"/>
    <property type="project" value="UniProtKB-UniRule"/>
</dbReference>
<proteinExistence type="inferred from homology"/>
<comment type="similarity">
    <text evidence="9">Belongs to the aromatic-ring hydroxylase family. KMO subfamily.</text>
</comment>
<dbReference type="HAMAP" id="MF_01971">
    <property type="entry name" value="Kynurenine_monooxygenase"/>
    <property type="match status" value="1"/>
</dbReference>
<comment type="subcellular location">
    <subcellularLocation>
        <location evidence="9">Mitochondrion</location>
    </subcellularLocation>
    <subcellularLocation>
        <location evidence="9">Membrane</location>
        <topology evidence="9">Multi-pass membrane protein</topology>
    </subcellularLocation>
</comment>
<name>A0A9N9MWN7_9CUCU</name>
<feature type="domain" description="FAD-binding" evidence="11">
    <location>
        <begin position="6"/>
        <end position="329"/>
    </location>
</feature>
<dbReference type="Proteomes" id="UP001152799">
    <property type="component" value="Chromosome 8"/>
</dbReference>
<comment type="pathway">
    <text evidence="9">Cofactor biosynthesis; NAD(+) biosynthesis; quinolinate from L-kynurenine: step 1/3.</text>
</comment>
<dbReference type="InterPro" id="IPR036188">
    <property type="entry name" value="FAD/NAD-bd_sf"/>
</dbReference>
<feature type="transmembrane region" description="Helical" evidence="10">
    <location>
        <begin position="417"/>
        <end position="436"/>
    </location>
</feature>
<keyword evidence="5 9" id="KW-0521">NADP</keyword>
<keyword evidence="10" id="KW-1133">Transmembrane helix</keyword>
<evidence type="ECO:0000256" key="5">
    <source>
        <dbReference type="ARBA" id="ARBA00022857"/>
    </source>
</evidence>
<gene>
    <name evidence="12" type="ORF">CEUTPL_LOCUS13400</name>
</gene>
<dbReference type="PRINTS" id="PR00420">
    <property type="entry name" value="RNGMNOXGNASE"/>
</dbReference>
<dbReference type="Gene3D" id="3.50.50.60">
    <property type="entry name" value="FAD/NAD(P)-binding domain"/>
    <property type="match status" value="1"/>
</dbReference>
<protein>
    <recommendedName>
        <fullName evidence="9">Kynurenine 3-monooxygenase</fullName>
        <ecNumber evidence="9">1.14.13.9</ecNumber>
    </recommendedName>
    <alternativeName>
        <fullName evidence="9">Kynurenine 3-hydroxylase</fullName>
    </alternativeName>
</protein>
<dbReference type="PANTHER" id="PTHR46028">
    <property type="entry name" value="KYNURENINE 3-MONOOXYGENASE"/>
    <property type="match status" value="1"/>
</dbReference>
<sequence length="437" mass="49642">MDDNSAIVIGGGLVGSLCACLLAERGYKVTLYEKREDIRKLTASKGRSINLALSHRGRKALRLIGLEDEVLKNAIPMSGRLLHSEKGDTESVKYDPVSNQCIYSVGRNFLNQALLDAAQKYTNLKMFFNHKVVDVDFNKSTIEVTNCMTNDSIITSADFIIGADGAFSVLRGFMQKMPRFNFSQDFIDHGYLELCVPAKRGDQLRPNHLHIWPRGQFMMIALPNQDNSWTVTLFMPFEKFAAIDDRRKLIEFFESTFPDALPLIGEQELESMYFKNAPSALVSIKCGQYDMGNRFLIIGDAAHAMVPFYGQGMNAGFEDCTLLNELLNQTQDNVSKIIKLFTQKRQKDAFAICDLAMYNYIEMRDLVTKPTYKLRKIVDGTLAKLWPEIWVPLYNSVSFSHMEYSKCVENKSWQDEVLLYGVLITIIIFAILILVLF</sequence>
<keyword evidence="6 9" id="KW-0560">Oxidoreductase</keyword>
<keyword evidence="2 9" id="KW-0285">Flavoprotein</keyword>
<evidence type="ECO:0000313" key="13">
    <source>
        <dbReference type="Proteomes" id="UP001152799"/>
    </source>
</evidence>
<accession>A0A9N9MWN7</accession>
<keyword evidence="4 9" id="KW-0274">FAD</keyword>
<keyword evidence="13" id="KW-1185">Reference proteome</keyword>
<dbReference type="GO" id="GO:0019805">
    <property type="term" value="P:quinolinate biosynthetic process"/>
    <property type="evidence" value="ECO:0007669"/>
    <property type="project" value="UniProtKB-UniRule"/>
</dbReference>
<evidence type="ECO:0000256" key="4">
    <source>
        <dbReference type="ARBA" id="ARBA00022827"/>
    </source>
</evidence>
<evidence type="ECO:0000256" key="1">
    <source>
        <dbReference type="ARBA" id="ARBA00001974"/>
    </source>
</evidence>
<dbReference type="PANTHER" id="PTHR46028:SF2">
    <property type="entry name" value="KYNURENINE 3-MONOOXYGENASE"/>
    <property type="match status" value="1"/>
</dbReference>